<evidence type="ECO:0000256" key="2">
    <source>
        <dbReference type="PROSITE-ProRule" id="PRU00169"/>
    </source>
</evidence>
<dbReference type="InterPro" id="IPR028051">
    <property type="entry name" value="CheX-like_dom"/>
</dbReference>
<dbReference type="Proteomes" id="UP000199662">
    <property type="component" value="Unassembled WGS sequence"/>
</dbReference>
<dbReference type="PROSITE" id="PS50110">
    <property type="entry name" value="RESPONSE_REGULATORY"/>
    <property type="match status" value="1"/>
</dbReference>
<dbReference type="InterPro" id="IPR028976">
    <property type="entry name" value="CheC-like_sf"/>
</dbReference>
<evidence type="ECO:0000313" key="4">
    <source>
        <dbReference type="EMBL" id="SEI86123.1"/>
    </source>
</evidence>
<dbReference type="GO" id="GO:0006935">
    <property type="term" value="P:chemotaxis"/>
    <property type="evidence" value="ECO:0007669"/>
    <property type="project" value="UniProtKB-KW"/>
</dbReference>
<evidence type="ECO:0000313" key="5">
    <source>
        <dbReference type="Proteomes" id="UP000199662"/>
    </source>
</evidence>
<dbReference type="Gene3D" id="3.40.50.2300">
    <property type="match status" value="1"/>
</dbReference>
<dbReference type="Gene3D" id="3.40.1550.10">
    <property type="entry name" value="CheC-like"/>
    <property type="match status" value="1"/>
</dbReference>
<dbReference type="Pfam" id="PF13690">
    <property type="entry name" value="CheX"/>
    <property type="match status" value="1"/>
</dbReference>
<evidence type="ECO:0000259" key="3">
    <source>
        <dbReference type="PROSITE" id="PS50110"/>
    </source>
</evidence>
<dbReference type="AlphaFoldDB" id="A0A1H6U1G5"/>
<dbReference type="GO" id="GO:0000160">
    <property type="term" value="P:phosphorelay signal transduction system"/>
    <property type="evidence" value="ECO:0007669"/>
    <property type="project" value="InterPro"/>
</dbReference>
<dbReference type="Pfam" id="PF00072">
    <property type="entry name" value="Response_reg"/>
    <property type="match status" value="1"/>
</dbReference>
<sequence length="288" mass="32324">MKEVSVLIVDDSRISYTMLKNILAKTNFKVCDYARNSNEAVEKYQQHKPDLITMDMNLPGQNGIETSRRILEINPQAKILMISAMKDAQLMTQGREVGISSFLQKPVVPYEFIDTLLLLYQNEFNTGDLLIESYIHPLLKIFQNEIMQLYGIESKMSFHENIEKENTITGTAVIIGLTGNPTGRVVLYAADTVMIALAHLMLHIEPDEKLNDEDAREAFAEAGNIIVGNYVSQIDDTLKDKDMRISPPGMIRGHKMKIVNLKMRSFIIVAVTDIGELALSISFAGGKE</sequence>
<proteinExistence type="predicted"/>
<protein>
    <submittedName>
        <fullName evidence="4">Chemotaxis phosphatase CheX</fullName>
    </submittedName>
</protein>
<evidence type="ECO:0000256" key="1">
    <source>
        <dbReference type="ARBA" id="ARBA00022500"/>
    </source>
</evidence>
<accession>A0A1H6U1G5</accession>
<dbReference type="STRING" id="84035.SAMN05660742_101261"/>
<dbReference type="RefSeq" id="WP_019551992.1">
    <property type="nucleotide sequence ID" value="NZ_FNZK01000001.1"/>
</dbReference>
<dbReference type="SMART" id="SM00448">
    <property type="entry name" value="REC"/>
    <property type="match status" value="1"/>
</dbReference>
<dbReference type="InterPro" id="IPR001789">
    <property type="entry name" value="Sig_transdc_resp-reg_receiver"/>
</dbReference>
<dbReference type="PANTHER" id="PTHR43228">
    <property type="entry name" value="TWO-COMPONENT RESPONSE REGULATOR"/>
    <property type="match status" value="1"/>
</dbReference>
<dbReference type="InterPro" id="IPR011006">
    <property type="entry name" value="CheY-like_superfamily"/>
</dbReference>
<feature type="modified residue" description="4-aspartylphosphate" evidence="2">
    <location>
        <position position="55"/>
    </location>
</feature>
<reference evidence="4 5" key="1">
    <citation type="submission" date="2016-10" db="EMBL/GenBank/DDBJ databases">
        <authorList>
            <person name="de Groot N.N."/>
        </authorList>
    </citation>
    <scope>NUCLEOTIDE SEQUENCE [LARGE SCALE GENOMIC DNA]</scope>
    <source>
        <strain evidence="4 5">DSM 2179</strain>
    </source>
</reference>
<dbReference type="PANTHER" id="PTHR43228:SF1">
    <property type="entry name" value="TWO-COMPONENT RESPONSE REGULATOR ARR22"/>
    <property type="match status" value="1"/>
</dbReference>
<dbReference type="CDD" id="cd17906">
    <property type="entry name" value="CheX"/>
    <property type="match status" value="1"/>
</dbReference>
<feature type="domain" description="Response regulatory" evidence="3">
    <location>
        <begin position="5"/>
        <end position="120"/>
    </location>
</feature>
<dbReference type="InterPro" id="IPR052048">
    <property type="entry name" value="ST_Response_Regulator"/>
</dbReference>
<keyword evidence="1" id="KW-0145">Chemotaxis</keyword>
<organism evidence="4 5">
    <name type="scientific">Propionispira arboris</name>
    <dbReference type="NCBI Taxonomy" id="84035"/>
    <lineage>
        <taxon>Bacteria</taxon>
        <taxon>Bacillati</taxon>
        <taxon>Bacillota</taxon>
        <taxon>Negativicutes</taxon>
        <taxon>Selenomonadales</taxon>
        <taxon>Selenomonadaceae</taxon>
        <taxon>Propionispira</taxon>
    </lineage>
</organism>
<keyword evidence="5" id="KW-1185">Reference proteome</keyword>
<name>A0A1H6U1G5_9FIRM</name>
<dbReference type="SUPFAM" id="SSF103039">
    <property type="entry name" value="CheC-like"/>
    <property type="match status" value="1"/>
</dbReference>
<dbReference type="SUPFAM" id="SSF52172">
    <property type="entry name" value="CheY-like"/>
    <property type="match status" value="1"/>
</dbReference>
<gene>
    <name evidence="4" type="ORF">SAMN05660742_101261</name>
</gene>
<keyword evidence="2" id="KW-0597">Phosphoprotein</keyword>
<dbReference type="EMBL" id="FNZK01000001">
    <property type="protein sequence ID" value="SEI86123.1"/>
    <property type="molecule type" value="Genomic_DNA"/>
</dbReference>